<dbReference type="RefSeq" id="WP_146951808.1">
    <property type="nucleotide sequence ID" value="NZ_BAABBJ010000015.1"/>
</dbReference>
<dbReference type="GO" id="GO:0016491">
    <property type="term" value="F:oxidoreductase activity"/>
    <property type="evidence" value="ECO:0007669"/>
    <property type="project" value="UniProtKB-KW"/>
</dbReference>
<dbReference type="InterPro" id="IPR036291">
    <property type="entry name" value="NAD(P)-bd_dom_sf"/>
</dbReference>
<dbReference type="AlphaFoldDB" id="A0A512PA19"/>
<evidence type="ECO:0000256" key="1">
    <source>
        <dbReference type="ARBA" id="ARBA00010928"/>
    </source>
</evidence>
<evidence type="ECO:0000259" key="4">
    <source>
        <dbReference type="Pfam" id="PF01408"/>
    </source>
</evidence>
<dbReference type="Pfam" id="PF01408">
    <property type="entry name" value="GFO_IDH_MocA"/>
    <property type="match status" value="1"/>
</dbReference>
<protein>
    <submittedName>
        <fullName evidence="6">Oxidoreductase</fullName>
    </submittedName>
</protein>
<sequence>MSVRLGVLGAAKILQTAVIDPARDVPDLTVTAIAARDLDRATALAAQHGIPRVLADYDTLLADPDVDAIYIPTPASLHGLWTARALAAGKHVLCEKPFTANADEAARIAALADGTGLVVMEAMHAQHHPAWARVRELLDQGVIGEPRTAEATFLVDIADRGDIRWQQALGGGALMDLGVYPLRFLQTVFGTPVVRAASAVEVDGVDGSITVRLDLPGGVDGTVRASMVQDQPEAEATIVGTTGTLRVHLPYHPQMGGHLVVETADGRTQEQLDPTPTYVFMLRAFAEAVLHGGPVVTDPAEAVRSMRVVDAADVAAGLSPRQPVEG</sequence>
<accession>A0A512PA19</accession>
<proteinExistence type="inferred from homology"/>
<organism evidence="6 7">
    <name type="scientific">Cellulomonas soli</name>
    <dbReference type="NCBI Taxonomy" id="931535"/>
    <lineage>
        <taxon>Bacteria</taxon>
        <taxon>Bacillati</taxon>
        <taxon>Actinomycetota</taxon>
        <taxon>Actinomycetes</taxon>
        <taxon>Micrococcales</taxon>
        <taxon>Cellulomonadaceae</taxon>
        <taxon>Cellulomonas</taxon>
    </lineage>
</organism>
<dbReference type="InterPro" id="IPR055170">
    <property type="entry name" value="GFO_IDH_MocA-like_dom"/>
</dbReference>
<dbReference type="SUPFAM" id="SSF51735">
    <property type="entry name" value="NAD(P)-binding Rossmann-fold domains"/>
    <property type="match status" value="1"/>
</dbReference>
<comment type="caution">
    <text evidence="6">The sequence shown here is derived from an EMBL/GenBank/DDBJ whole genome shotgun (WGS) entry which is preliminary data.</text>
</comment>
<dbReference type="GO" id="GO:0000166">
    <property type="term" value="F:nucleotide binding"/>
    <property type="evidence" value="ECO:0007669"/>
    <property type="project" value="InterPro"/>
</dbReference>
<dbReference type="Proteomes" id="UP000321798">
    <property type="component" value="Unassembled WGS sequence"/>
</dbReference>
<evidence type="ECO:0000256" key="3">
    <source>
        <dbReference type="ARBA" id="ARBA00023027"/>
    </source>
</evidence>
<dbReference type="Gene3D" id="3.30.360.10">
    <property type="entry name" value="Dihydrodipicolinate Reductase, domain 2"/>
    <property type="match status" value="1"/>
</dbReference>
<dbReference type="EMBL" id="BKAL01000002">
    <property type="protein sequence ID" value="GEP68049.1"/>
    <property type="molecule type" value="Genomic_DNA"/>
</dbReference>
<dbReference type="InterPro" id="IPR050984">
    <property type="entry name" value="Gfo/Idh/MocA_domain"/>
</dbReference>
<dbReference type="PANTHER" id="PTHR22604">
    <property type="entry name" value="OXIDOREDUCTASES"/>
    <property type="match status" value="1"/>
</dbReference>
<keyword evidence="7" id="KW-1185">Reference proteome</keyword>
<name>A0A512PA19_9CELL</name>
<feature type="domain" description="Gfo/Idh/MocA-like oxidoreductase N-terminal" evidence="4">
    <location>
        <begin position="4"/>
        <end position="121"/>
    </location>
</feature>
<dbReference type="Gene3D" id="3.40.50.720">
    <property type="entry name" value="NAD(P)-binding Rossmann-like Domain"/>
    <property type="match status" value="1"/>
</dbReference>
<keyword evidence="3" id="KW-0520">NAD</keyword>
<dbReference type="PANTHER" id="PTHR22604:SF105">
    <property type="entry name" value="TRANS-1,2-DIHYDROBENZENE-1,2-DIOL DEHYDROGENASE"/>
    <property type="match status" value="1"/>
</dbReference>
<dbReference type="InterPro" id="IPR000683">
    <property type="entry name" value="Gfo/Idh/MocA-like_OxRdtase_N"/>
</dbReference>
<feature type="domain" description="GFO/IDH/MocA-like oxidoreductase" evidence="5">
    <location>
        <begin position="131"/>
        <end position="246"/>
    </location>
</feature>
<reference evidence="6 7" key="1">
    <citation type="submission" date="2019-07" db="EMBL/GenBank/DDBJ databases">
        <title>Whole genome shotgun sequence of Cellulomonas soli NBRC 109434.</title>
        <authorList>
            <person name="Hosoyama A."/>
            <person name="Uohara A."/>
            <person name="Ohji S."/>
            <person name="Ichikawa N."/>
        </authorList>
    </citation>
    <scope>NUCLEOTIDE SEQUENCE [LARGE SCALE GENOMIC DNA]</scope>
    <source>
        <strain evidence="6 7">NBRC 109434</strain>
    </source>
</reference>
<evidence type="ECO:0000259" key="5">
    <source>
        <dbReference type="Pfam" id="PF22725"/>
    </source>
</evidence>
<dbReference type="SUPFAM" id="SSF55347">
    <property type="entry name" value="Glyceraldehyde-3-phosphate dehydrogenase-like, C-terminal domain"/>
    <property type="match status" value="1"/>
</dbReference>
<comment type="similarity">
    <text evidence="1">Belongs to the Gfo/Idh/MocA family.</text>
</comment>
<evidence type="ECO:0000313" key="6">
    <source>
        <dbReference type="EMBL" id="GEP68049.1"/>
    </source>
</evidence>
<evidence type="ECO:0000256" key="2">
    <source>
        <dbReference type="ARBA" id="ARBA00023002"/>
    </source>
</evidence>
<dbReference type="Pfam" id="PF22725">
    <property type="entry name" value="GFO_IDH_MocA_C3"/>
    <property type="match status" value="1"/>
</dbReference>
<dbReference type="OrthoDB" id="9815825at2"/>
<keyword evidence="2" id="KW-0560">Oxidoreductase</keyword>
<evidence type="ECO:0000313" key="7">
    <source>
        <dbReference type="Proteomes" id="UP000321798"/>
    </source>
</evidence>
<gene>
    <name evidence="6" type="ORF">CSO01_07640</name>
</gene>